<feature type="transmembrane region" description="Helical" evidence="1">
    <location>
        <begin position="174"/>
        <end position="194"/>
    </location>
</feature>
<feature type="transmembrane region" description="Helical" evidence="1">
    <location>
        <begin position="141"/>
        <end position="162"/>
    </location>
</feature>
<proteinExistence type="predicted"/>
<dbReference type="Proteomes" id="UP000236654">
    <property type="component" value="Unassembled WGS sequence"/>
</dbReference>
<reference evidence="2 3" key="1">
    <citation type="submission" date="2017-12" db="EMBL/GenBank/DDBJ databases">
        <title>The draft genome sequence of Brumimicrobium saltpan LHR20.</title>
        <authorList>
            <person name="Do Z.-J."/>
            <person name="Luo H.-R."/>
        </authorList>
    </citation>
    <scope>NUCLEOTIDE SEQUENCE [LARGE SCALE GENOMIC DNA]</scope>
    <source>
        <strain evidence="2 3">LHR20</strain>
    </source>
</reference>
<accession>A0A2I0R5U2</accession>
<dbReference type="OrthoDB" id="1466907at2"/>
<dbReference type="EMBL" id="PJNI01000001">
    <property type="protein sequence ID" value="PKR81946.1"/>
    <property type="molecule type" value="Genomic_DNA"/>
</dbReference>
<name>A0A2I0R5U2_9FLAO</name>
<protein>
    <recommendedName>
        <fullName evidence="4">Beta-carotene 15,15'-monooxygenase</fullName>
    </recommendedName>
</protein>
<keyword evidence="1" id="KW-0812">Transmembrane</keyword>
<feature type="transmembrane region" description="Helical" evidence="1">
    <location>
        <begin position="106"/>
        <end position="129"/>
    </location>
</feature>
<keyword evidence="3" id="KW-1185">Reference proteome</keyword>
<feature type="transmembrane region" description="Helical" evidence="1">
    <location>
        <begin position="20"/>
        <end position="40"/>
    </location>
</feature>
<dbReference type="RefSeq" id="WP_101333092.1">
    <property type="nucleotide sequence ID" value="NZ_PJNI01000001.1"/>
</dbReference>
<gene>
    <name evidence="2" type="ORF">CW751_01005</name>
</gene>
<evidence type="ECO:0008006" key="4">
    <source>
        <dbReference type="Google" id="ProtNLM"/>
    </source>
</evidence>
<feature type="transmembrane region" description="Helical" evidence="1">
    <location>
        <begin position="239"/>
        <end position="257"/>
    </location>
</feature>
<comment type="caution">
    <text evidence="2">The sequence shown here is derived from an EMBL/GenBank/DDBJ whole genome shotgun (WGS) entry which is preliminary data.</text>
</comment>
<organism evidence="2 3">
    <name type="scientific">Brumimicrobium salinarum</name>
    <dbReference type="NCBI Taxonomy" id="2058658"/>
    <lineage>
        <taxon>Bacteria</taxon>
        <taxon>Pseudomonadati</taxon>
        <taxon>Bacteroidota</taxon>
        <taxon>Flavobacteriia</taxon>
        <taxon>Flavobacteriales</taxon>
        <taxon>Crocinitomicaceae</taxon>
        <taxon>Brumimicrobium</taxon>
    </lineage>
</organism>
<evidence type="ECO:0000256" key="1">
    <source>
        <dbReference type="SAM" id="Phobius"/>
    </source>
</evidence>
<evidence type="ECO:0000313" key="2">
    <source>
        <dbReference type="EMBL" id="PKR81946.1"/>
    </source>
</evidence>
<feature type="transmembrane region" description="Helical" evidence="1">
    <location>
        <begin position="264"/>
        <end position="282"/>
    </location>
</feature>
<dbReference type="AlphaFoldDB" id="A0A2I0R5U2"/>
<evidence type="ECO:0000313" key="3">
    <source>
        <dbReference type="Proteomes" id="UP000236654"/>
    </source>
</evidence>
<keyword evidence="1" id="KW-0472">Membrane</keyword>
<feature type="transmembrane region" description="Helical" evidence="1">
    <location>
        <begin position="214"/>
        <end position="233"/>
    </location>
</feature>
<keyword evidence="1" id="KW-1133">Transmembrane helix</keyword>
<feature type="transmembrane region" description="Helical" evidence="1">
    <location>
        <begin position="52"/>
        <end position="71"/>
    </location>
</feature>
<sequence length="283" mass="33141">MLAIGQENLWNLDFNALPPFYSKLLAIVFICINAILLNFVFNSLEFYDKFNYLPSIIYVLLVFLFPISLRFGEDLLGHLFFILAFNQLLSIRQNDDARNHTFLSGLFLGIAATFLPVYFLFIFVIWFGLFTIRPFVFREYLLPLVALIFPFLWIVLVNPYFIDEFFDFDSTLNFSRFGEFLILLPHIVIIVLAILANKKILERRLKSSIRFKRIIAVTFIALLFSASLSVVILLFFDTYFYFTIGAAILPFVLPFAYLEVKNKWLPNILFYALIILNIVKFLF</sequence>